<dbReference type="Proteomes" id="UP000543836">
    <property type="component" value="Unassembled WGS sequence"/>
</dbReference>
<accession>A0A7W6ZQR7</accession>
<dbReference type="PANTHER" id="PTHR43000">
    <property type="entry name" value="DTDP-D-GLUCOSE 4,6-DEHYDRATASE-RELATED"/>
    <property type="match status" value="1"/>
</dbReference>
<dbReference type="Gene3D" id="3.40.50.720">
    <property type="entry name" value="NAD(P)-binding Rossmann-like Domain"/>
    <property type="match status" value="1"/>
</dbReference>
<comment type="similarity">
    <text evidence="2">Belongs to the NAD(P)-dependent epimerase/dehydratase family.</text>
</comment>
<dbReference type="AlphaFoldDB" id="A0A7W6ZQR7"/>
<dbReference type="GO" id="GO:0047732">
    <property type="term" value="F:CDP-abequose epimerase activity"/>
    <property type="evidence" value="ECO:0007669"/>
    <property type="project" value="UniProtKB-EC"/>
</dbReference>
<protein>
    <submittedName>
        <fullName evidence="4">CDP-paratose 2-epimerase</fullName>
        <ecNumber evidence="4">5.1.3.10</ecNumber>
    </submittedName>
</protein>
<keyword evidence="5" id="KW-1185">Reference proteome</keyword>
<reference evidence="4 5" key="1">
    <citation type="submission" date="2020-08" db="EMBL/GenBank/DDBJ databases">
        <title>Genomic Encyclopedia of Type Strains, Phase IV (KMG-V): Genome sequencing to study the core and pangenomes of soil and plant-associated prokaryotes.</title>
        <authorList>
            <person name="Whitman W."/>
        </authorList>
    </citation>
    <scope>NUCLEOTIDE SEQUENCE [LARGE SCALE GENOMIC DNA]</scope>
    <source>
        <strain evidence="4 5">SEMIA 492</strain>
    </source>
</reference>
<comment type="pathway">
    <text evidence="1">Bacterial outer membrane biogenesis; LPS O-antigen biosynthesis.</text>
</comment>
<keyword evidence="4" id="KW-0413">Isomerase</keyword>
<dbReference type="SUPFAM" id="SSF51735">
    <property type="entry name" value="NAD(P)-binding Rossmann-fold domains"/>
    <property type="match status" value="1"/>
</dbReference>
<evidence type="ECO:0000256" key="2">
    <source>
        <dbReference type="ARBA" id="ARBA00007637"/>
    </source>
</evidence>
<dbReference type="CDD" id="cd05258">
    <property type="entry name" value="CDP_TE_SDR_e"/>
    <property type="match status" value="1"/>
</dbReference>
<comment type="caution">
    <text evidence="4">The sequence shown here is derived from an EMBL/GenBank/DDBJ whole genome shotgun (WGS) entry which is preliminary data.</text>
</comment>
<evidence type="ECO:0000313" key="4">
    <source>
        <dbReference type="EMBL" id="MBB4566869.1"/>
    </source>
</evidence>
<dbReference type="InterPro" id="IPR036291">
    <property type="entry name" value="NAD(P)-bd_dom_sf"/>
</dbReference>
<gene>
    <name evidence="4" type="ORF">GGE60_000970</name>
</gene>
<evidence type="ECO:0000259" key="3">
    <source>
        <dbReference type="Pfam" id="PF01370"/>
    </source>
</evidence>
<dbReference type="InterPro" id="IPR001509">
    <property type="entry name" value="Epimerase_deHydtase"/>
</dbReference>
<proteinExistence type="inferred from homology"/>
<dbReference type="RefSeq" id="WP_051263915.1">
    <property type="nucleotide sequence ID" value="NZ_JACIIG010000002.1"/>
</dbReference>
<name>A0A7W6ZQR7_9HYPH</name>
<evidence type="ECO:0000256" key="1">
    <source>
        <dbReference type="ARBA" id="ARBA00005125"/>
    </source>
</evidence>
<dbReference type="EMBL" id="JACIIG010000002">
    <property type="protein sequence ID" value="MBB4566869.1"/>
    <property type="molecule type" value="Genomic_DNA"/>
</dbReference>
<evidence type="ECO:0000313" key="5">
    <source>
        <dbReference type="Proteomes" id="UP000543836"/>
    </source>
</evidence>
<feature type="domain" description="NAD-dependent epimerase/dehydratase" evidence="3">
    <location>
        <begin position="8"/>
        <end position="269"/>
    </location>
</feature>
<dbReference type="EC" id="5.1.3.10" evidence="4"/>
<organism evidence="4 5">
    <name type="scientific">Rhizobium leucaenae</name>
    <dbReference type="NCBI Taxonomy" id="29450"/>
    <lineage>
        <taxon>Bacteria</taxon>
        <taxon>Pseudomonadati</taxon>
        <taxon>Pseudomonadota</taxon>
        <taxon>Alphaproteobacteria</taxon>
        <taxon>Hyphomicrobiales</taxon>
        <taxon>Rhizobiaceae</taxon>
        <taxon>Rhizobium/Agrobacterium group</taxon>
        <taxon>Rhizobium</taxon>
    </lineage>
</organism>
<dbReference type="OrthoDB" id="9801785at2"/>
<sequence length="356" mass="39134">MRPGSAPVVVVGGSGFIGSNLADSYLRDGEEVVILDNLSRPGVDANLRWLKTNHGERVHPVLADIRDLSAIEPVFSDAKAVFHLAAQTAVTTSLVHPIHDFETNARGTINVLEAVRKAGRNAPLVFASTNKVYGDIEDISMQELDDRYVPADERLRAHGFDESRKLDFCTPYGCSKGVADQYVLDYAKSYGMPTAALRMSCIYGPRQFGTEDQGWVAHFLTCVLQGTKISIYGDGKQVRDILHVNDAVAAYRAVMRSIDSLKGKAFNLGGGPQNAISINMALHEIHRLTGRAVDTAKGDWRAGDQLYFVADTRALQSAVGWGPQISWRDGIRDLHDWLVENRFAASQVRQPRRVTA</sequence>
<dbReference type="Pfam" id="PF01370">
    <property type="entry name" value="Epimerase"/>
    <property type="match status" value="1"/>
</dbReference>